<protein>
    <submittedName>
        <fullName evidence="2">Uncharacterized protein</fullName>
    </submittedName>
</protein>
<feature type="compositionally biased region" description="Polar residues" evidence="1">
    <location>
        <begin position="66"/>
        <end position="77"/>
    </location>
</feature>
<proteinExistence type="predicted"/>
<gene>
    <name evidence="2" type="ORF">IWQ62_001633</name>
</gene>
<evidence type="ECO:0000256" key="1">
    <source>
        <dbReference type="SAM" id="MobiDB-lite"/>
    </source>
</evidence>
<evidence type="ECO:0000313" key="2">
    <source>
        <dbReference type="EMBL" id="KAJ1967789.1"/>
    </source>
</evidence>
<evidence type="ECO:0000313" key="3">
    <source>
        <dbReference type="Proteomes" id="UP001150925"/>
    </source>
</evidence>
<sequence length="77" mass="8656">METLDRRLESANQHNSFQDDHEEADKPELIYTEMPIDPSEVSSPLEEQVTKSKVEESPDDAAVSLNYDQESSPMGTS</sequence>
<dbReference type="EMBL" id="JANBPY010000281">
    <property type="protein sequence ID" value="KAJ1967789.1"/>
    <property type="molecule type" value="Genomic_DNA"/>
</dbReference>
<reference evidence="2" key="1">
    <citation type="submission" date="2022-07" db="EMBL/GenBank/DDBJ databases">
        <title>Phylogenomic reconstructions and comparative analyses of Kickxellomycotina fungi.</title>
        <authorList>
            <person name="Reynolds N.K."/>
            <person name="Stajich J.E."/>
            <person name="Barry K."/>
            <person name="Grigoriev I.V."/>
            <person name="Crous P."/>
            <person name="Smith M.E."/>
        </authorList>
    </citation>
    <scope>NUCLEOTIDE SEQUENCE</scope>
    <source>
        <strain evidence="2">RSA 1196</strain>
    </source>
</reference>
<dbReference type="Proteomes" id="UP001150925">
    <property type="component" value="Unassembled WGS sequence"/>
</dbReference>
<accession>A0A9W8AT30</accession>
<name>A0A9W8AT30_9FUNG</name>
<feature type="compositionally biased region" description="Basic and acidic residues" evidence="1">
    <location>
        <begin position="17"/>
        <end position="28"/>
    </location>
</feature>
<comment type="caution">
    <text evidence="2">The sequence shown here is derived from an EMBL/GenBank/DDBJ whole genome shotgun (WGS) entry which is preliminary data.</text>
</comment>
<dbReference type="AlphaFoldDB" id="A0A9W8AT30"/>
<feature type="region of interest" description="Disordered" evidence="1">
    <location>
        <begin position="1"/>
        <end position="77"/>
    </location>
</feature>
<organism evidence="2 3">
    <name type="scientific">Dispira parvispora</name>
    <dbReference type="NCBI Taxonomy" id="1520584"/>
    <lineage>
        <taxon>Eukaryota</taxon>
        <taxon>Fungi</taxon>
        <taxon>Fungi incertae sedis</taxon>
        <taxon>Zoopagomycota</taxon>
        <taxon>Kickxellomycotina</taxon>
        <taxon>Dimargaritomycetes</taxon>
        <taxon>Dimargaritales</taxon>
        <taxon>Dimargaritaceae</taxon>
        <taxon>Dispira</taxon>
    </lineage>
</organism>
<keyword evidence="3" id="KW-1185">Reference proteome</keyword>